<proteinExistence type="predicted"/>
<dbReference type="SUPFAM" id="SSF48452">
    <property type="entry name" value="TPR-like"/>
    <property type="match status" value="1"/>
</dbReference>
<gene>
    <name evidence="2" type="ORF">BC624_101147</name>
    <name evidence="3" type="ORF">SAMN05443373_101147</name>
</gene>
<dbReference type="EMBL" id="FQWO01000001">
    <property type="protein sequence ID" value="SHG24982.1"/>
    <property type="molecule type" value="Genomic_DNA"/>
</dbReference>
<dbReference type="EMBL" id="PVUB01000001">
    <property type="protein sequence ID" value="PRZ27866.1"/>
    <property type="molecule type" value="Genomic_DNA"/>
</dbReference>
<reference evidence="3" key="1">
    <citation type="submission" date="2016-11" db="EMBL/GenBank/DDBJ databases">
        <authorList>
            <person name="Jaros S."/>
            <person name="Januszkiewicz K."/>
            <person name="Wedrychowicz H."/>
        </authorList>
    </citation>
    <scope>NUCLEOTIDE SEQUENCE [LARGE SCALE GENOMIC DNA]</scope>
    <source>
        <strain evidence="3">DSM 19729</strain>
    </source>
</reference>
<reference evidence="2 5" key="3">
    <citation type="submission" date="2018-03" db="EMBL/GenBank/DDBJ databases">
        <title>Genomic Encyclopedia of Archaeal and Bacterial Type Strains, Phase II (KMG-II): from individual species to whole genera.</title>
        <authorList>
            <person name="Goeker M."/>
        </authorList>
    </citation>
    <scope>NUCLEOTIDE SEQUENCE [LARGE SCALE GENOMIC DNA]</scope>
    <source>
        <strain evidence="2 5">DSM 17797</strain>
    </source>
</reference>
<dbReference type="InterPro" id="IPR030887">
    <property type="entry name" value="Beta-barrel_YaiO"/>
</dbReference>
<dbReference type="STRING" id="280093.SAMN05443373_101147"/>
<organism evidence="3 4">
    <name type="scientific">Flavobacterium granuli</name>
    <dbReference type="NCBI Taxonomy" id="280093"/>
    <lineage>
        <taxon>Bacteria</taxon>
        <taxon>Pseudomonadati</taxon>
        <taxon>Bacteroidota</taxon>
        <taxon>Flavobacteriia</taxon>
        <taxon>Flavobacteriales</taxon>
        <taxon>Flavobacteriaceae</taxon>
        <taxon>Flavobacterium</taxon>
    </lineage>
</organism>
<evidence type="ECO:0000313" key="2">
    <source>
        <dbReference type="EMBL" id="PRZ27866.1"/>
    </source>
</evidence>
<sequence>MISKKIVQLPFLLCFAMVFQIYGQENKYNGNPDASFETARNLAFNQQRKQAQDTLSHILTKYPDYHDIREFLATTYSWDADYRKAQKEFKSILDKDSQRKSTWIAAIKNEIWADKPYVAIEMTSQALKIFPEDPELLYVKATAQENTNNPLDAFSTIQSILDKNPEDQKANEYKISLNQELRKNAFGIKSSVDVYSKVFDPMQYHTLKLSRLTKYGSIIGKLNLSRRFNENGAQFEVDLYPKITKGLYAYLNLGLANTFLFPDVRYGAELYKSLPHSLEVSLGFRTLKYSSTTNIYTGALGWYTGNSYWSFRPYFTPGDGGTSTSAALNYRKYRSNAENYISFSYSMGVSPEINQFKFDTADAEIINLKTQRFNIGYYFTTAKNKNAWGAQFDVAHQEISFDPGNYFWIYSLNLSWDLKFK</sequence>
<protein>
    <submittedName>
        <fullName evidence="3">Outer membrane protein, YaiO family</fullName>
    </submittedName>
    <submittedName>
        <fullName evidence="2">YaiO family outer membrane protein</fullName>
    </submittedName>
</protein>
<dbReference type="Proteomes" id="UP000184384">
    <property type="component" value="Unassembled WGS sequence"/>
</dbReference>
<evidence type="ECO:0000313" key="3">
    <source>
        <dbReference type="EMBL" id="SHG24982.1"/>
    </source>
</evidence>
<dbReference type="Proteomes" id="UP000237771">
    <property type="component" value="Unassembled WGS sequence"/>
</dbReference>
<evidence type="ECO:0000313" key="4">
    <source>
        <dbReference type="Proteomes" id="UP000184384"/>
    </source>
</evidence>
<evidence type="ECO:0000313" key="5">
    <source>
        <dbReference type="Proteomes" id="UP000237771"/>
    </source>
</evidence>
<evidence type="ECO:0000259" key="1">
    <source>
        <dbReference type="Pfam" id="PF19413"/>
    </source>
</evidence>
<reference evidence="4" key="2">
    <citation type="submission" date="2016-11" db="EMBL/GenBank/DDBJ databases">
        <authorList>
            <person name="Varghese N."/>
            <person name="Submissions S."/>
        </authorList>
    </citation>
    <scope>NUCLEOTIDE SEQUENCE [LARGE SCALE GENOMIC DNA]</scope>
    <source>
        <strain evidence="4">DSM 19729</strain>
    </source>
</reference>
<keyword evidence="5" id="KW-1185">Reference proteome</keyword>
<dbReference type="OrthoDB" id="742239at2"/>
<dbReference type="Gene3D" id="1.25.40.10">
    <property type="entry name" value="Tetratricopeptide repeat domain"/>
    <property type="match status" value="2"/>
</dbReference>
<dbReference type="Pfam" id="PF19413">
    <property type="entry name" value="YaiO"/>
    <property type="match status" value="1"/>
</dbReference>
<accession>A0A1M5I9Q2</accession>
<dbReference type="RefSeq" id="WP_072938249.1">
    <property type="nucleotide sequence ID" value="NZ_FQWO01000001.1"/>
</dbReference>
<name>A0A1M5I9Q2_9FLAO</name>
<feature type="domain" description="YaiO beta-barrel" evidence="1">
    <location>
        <begin position="183"/>
        <end position="352"/>
    </location>
</feature>
<dbReference type="InterPro" id="IPR011990">
    <property type="entry name" value="TPR-like_helical_dom_sf"/>
</dbReference>
<dbReference type="NCBIfam" id="TIGR04390">
    <property type="entry name" value="OMP_YaiO_dom"/>
    <property type="match status" value="1"/>
</dbReference>
<dbReference type="AlphaFoldDB" id="A0A1M5I9Q2"/>